<reference evidence="2 3" key="1">
    <citation type="submission" date="2019-01" db="EMBL/GenBank/DDBJ databases">
        <authorList>
            <person name="Alioto T."/>
            <person name="Alioto T."/>
        </authorList>
    </citation>
    <scope>NUCLEOTIDE SEQUENCE [LARGE SCALE GENOMIC DNA]</scope>
</reference>
<dbReference type="PANTHER" id="PTHR21856:SF7">
    <property type="entry name" value="FIBROUS SHEATH-INTERACTING PROTEIN 2"/>
    <property type="match status" value="1"/>
</dbReference>
<name>A0A485NGB3_LYNPA</name>
<feature type="compositionally biased region" description="Polar residues" evidence="1">
    <location>
        <begin position="298"/>
        <end position="311"/>
    </location>
</feature>
<dbReference type="Proteomes" id="UP000386466">
    <property type="component" value="Unassembled WGS sequence"/>
</dbReference>
<feature type="region of interest" description="Disordered" evidence="1">
    <location>
        <begin position="278"/>
        <end position="325"/>
    </location>
</feature>
<evidence type="ECO:0000256" key="1">
    <source>
        <dbReference type="SAM" id="MobiDB-lite"/>
    </source>
</evidence>
<dbReference type="GO" id="GO:0005739">
    <property type="term" value="C:mitochondrion"/>
    <property type="evidence" value="ECO:0007669"/>
    <property type="project" value="TreeGrafter"/>
</dbReference>
<accession>A0A485NGB3</accession>
<sequence length="357" mass="41979">LYQPSYDFNLTDPYCQLLETSYKSLHDPHLKAYYKRKDILKRLKKGDYITNNNKVICTLKELNKYRQYLTTLKLDFERNYIKEQKIIEKQVNKLNETKRAYDSYGNAQFQEWLLQEGTHATPDQELVIKHRYLDMISKELDKVEHTAEKQSTFRMKEEELQHQDHIRRKLSLHRQIEEGWKTKEMLLLTNIGEEVKREARIEEQRHKLWEEAHRKKQALLEKKIAYHLQKMQKDDLKREGPGGSINENKGQDKREGPGHRSLSFVKVPAKNSSVFISSQHDVQKNKAEQKKHKEMTKTSHILNEGIKSSSLEAPGVSAKTNGPRHSVQAILKQEVEYADFNEERAKKSSISSKSGKH</sequence>
<protein>
    <recommendedName>
        <fullName evidence="4">Fibrous sheath-interacting protein 2</fullName>
    </recommendedName>
</protein>
<feature type="compositionally biased region" description="Basic and acidic residues" evidence="1">
    <location>
        <begin position="249"/>
        <end position="258"/>
    </location>
</feature>
<dbReference type="InterPro" id="IPR038891">
    <property type="entry name" value="FSIP2"/>
</dbReference>
<feature type="region of interest" description="Disordered" evidence="1">
    <location>
        <begin position="338"/>
        <end position="357"/>
    </location>
</feature>
<keyword evidence="3" id="KW-1185">Reference proteome</keyword>
<dbReference type="PANTHER" id="PTHR21856">
    <property type="entry name" value="FIBROUS SHEATH-INTERACTING PROTEIN 2"/>
    <property type="match status" value="1"/>
</dbReference>
<evidence type="ECO:0000313" key="2">
    <source>
        <dbReference type="EMBL" id="VFV32661.1"/>
    </source>
</evidence>
<evidence type="ECO:0008006" key="4">
    <source>
        <dbReference type="Google" id="ProtNLM"/>
    </source>
</evidence>
<dbReference type="AlphaFoldDB" id="A0A485NGB3"/>
<evidence type="ECO:0000313" key="3">
    <source>
        <dbReference type="Proteomes" id="UP000386466"/>
    </source>
</evidence>
<gene>
    <name evidence="2" type="ORF">LYPA_23C000040</name>
</gene>
<organism evidence="2 3">
    <name type="scientific">Lynx pardinus</name>
    <name type="common">Iberian lynx</name>
    <name type="synonym">Felis pardina</name>
    <dbReference type="NCBI Taxonomy" id="191816"/>
    <lineage>
        <taxon>Eukaryota</taxon>
        <taxon>Metazoa</taxon>
        <taxon>Chordata</taxon>
        <taxon>Craniata</taxon>
        <taxon>Vertebrata</taxon>
        <taxon>Euteleostomi</taxon>
        <taxon>Mammalia</taxon>
        <taxon>Eutheria</taxon>
        <taxon>Laurasiatheria</taxon>
        <taxon>Carnivora</taxon>
        <taxon>Feliformia</taxon>
        <taxon>Felidae</taxon>
        <taxon>Felinae</taxon>
        <taxon>Lynx</taxon>
    </lineage>
</organism>
<feature type="region of interest" description="Disordered" evidence="1">
    <location>
        <begin position="232"/>
        <end position="261"/>
    </location>
</feature>
<feature type="non-terminal residue" evidence="2">
    <location>
        <position position="1"/>
    </location>
</feature>
<dbReference type="EMBL" id="CAAGRJ010017211">
    <property type="protein sequence ID" value="VFV32661.1"/>
    <property type="molecule type" value="Genomic_DNA"/>
</dbReference>
<feature type="compositionally biased region" description="Low complexity" evidence="1">
    <location>
        <begin position="348"/>
        <end position="357"/>
    </location>
</feature>
<proteinExistence type="predicted"/>